<comment type="similarity">
    <text evidence="2">Belongs to the cation diffusion facilitator (CDF) transporter (TC 2.A.4) family. SLC30A subfamily.</text>
</comment>
<evidence type="ECO:0000256" key="7">
    <source>
        <dbReference type="SAM" id="MobiDB-lite"/>
    </source>
</evidence>
<evidence type="ECO:0000256" key="4">
    <source>
        <dbReference type="ARBA" id="ARBA00022833"/>
    </source>
</evidence>
<dbReference type="GO" id="GO:0006882">
    <property type="term" value="P:intracellular zinc ion homeostasis"/>
    <property type="evidence" value="ECO:0007669"/>
    <property type="project" value="TreeGrafter"/>
</dbReference>
<evidence type="ECO:0000313" key="10">
    <source>
        <dbReference type="EMBL" id="MBC1180971.1"/>
    </source>
</evidence>
<keyword evidence="5 8" id="KW-1133">Transmembrane helix</keyword>
<feature type="transmembrane region" description="Helical" evidence="8">
    <location>
        <begin position="239"/>
        <end position="259"/>
    </location>
</feature>
<feature type="region of interest" description="Disordered" evidence="7">
    <location>
        <begin position="421"/>
        <end position="440"/>
    </location>
</feature>
<feature type="compositionally biased region" description="Polar residues" evidence="7">
    <location>
        <begin position="465"/>
        <end position="481"/>
    </location>
</feature>
<feature type="transmembrane region" description="Helical" evidence="8">
    <location>
        <begin position="159"/>
        <end position="179"/>
    </location>
</feature>
<dbReference type="GO" id="GO:0005385">
    <property type="term" value="F:zinc ion transmembrane transporter activity"/>
    <property type="evidence" value="ECO:0007669"/>
    <property type="project" value="TreeGrafter"/>
</dbReference>
<evidence type="ECO:0000256" key="8">
    <source>
        <dbReference type="SAM" id="Phobius"/>
    </source>
</evidence>
<feature type="transmembrane region" description="Helical" evidence="8">
    <location>
        <begin position="44"/>
        <end position="64"/>
    </location>
</feature>
<dbReference type="GO" id="GO:0010312">
    <property type="term" value="P:detoxification of zinc ion"/>
    <property type="evidence" value="ECO:0007669"/>
    <property type="project" value="TreeGrafter"/>
</dbReference>
<dbReference type="EMBL" id="GITU01012268">
    <property type="protein sequence ID" value="MBC1180971.1"/>
    <property type="molecule type" value="Transcribed_RNA"/>
</dbReference>
<feature type="compositionally biased region" description="Polar residues" evidence="7">
    <location>
        <begin position="422"/>
        <end position="432"/>
    </location>
</feature>
<feature type="region of interest" description="Disordered" evidence="7">
    <location>
        <begin position="461"/>
        <end position="481"/>
    </location>
</feature>
<proteinExistence type="inferred from homology"/>
<sequence>MGLKDFVHALEPVQLYIVLILSIIYFLIQLFFSHITHALTLLVNSYHMLCNIIALTGCIITINYSTKASHPNATCKTEKPTKDNENANHIEVYTSSGEQRLQHINESGMLRNTFGWTRIDLLTMMIVCIFLAAFCFSLLVEALQTLIHINYADTMHHPIPVLIIGAAGLILNGLCYLLIGGYTFHQGSFLHITSSGNVVLDRVVSEKSIQKGERRLSRTKKHPVNIVQESRHRQSYMEISRDVCSCIFVIGCSLIVFFIDNEKITKFIDPVISIISCIVLIVLSYPYMKESGLILLQTIPGSIDIENFKNTLLKTFPDIESVHDLHIWQLTRSKYVSTAHVIFQDPKTYARVMEDVLAFFRDQGITIVTVQPEFKVKSQSMERRSPANCLFGCRDNSCMDKYCCKSDEDLVPEICLGDTKENSSTNMQQSVGNKEEENENVSISLKNISQQFNSYPLRRYKSEPHLSTNEQHIQRISSEVD</sequence>
<evidence type="ECO:0000256" key="1">
    <source>
        <dbReference type="ARBA" id="ARBA00004141"/>
    </source>
</evidence>
<dbReference type="InterPro" id="IPR027469">
    <property type="entry name" value="Cation_efflux_TMD_sf"/>
</dbReference>
<dbReference type="InterPro" id="IPR058533">
    <property type="entry name" value="Cation_efflux_TM"/>
</dbReference>
<evidence type="ECO:0000256" key="5">
    <source>
        <dbReference type="ARBA" id="ARBA00022989"/>
    </source>
</evidence>
<dbReference type="PANTHER" id="PTHR45820:SF9">
    <property type="entry name" value="FI23527P1"/>
    <property type="match status" value="1"/>
</dbReference>
<name>A0A7G3B545_LUTLO</name>
<dbReference type="AlphaFoldDB" id="A0A7G3B545"/>
<keyword evidence="6 8" id="KW-0472">Membrane</keyword>
<feature type="transmembrane region" description="Helical" evidence="8">
    <location>
        <begin position="12"/>
        <end position="32"/>
    </location>
</feature>
<dbReference type="GO" id="GO:0016020">
    <property type="term" value="C:membrane"/>
    <property type="evidence" value="ECO:0007669"/>
    <property type="project" value="UniProtKB-SubCell"/>
</dbReference>
<organism evidence="10">
    <name type="scientific">Lutzomyia longipalpis</name>
    <name type="common">Sand fly</name>
    <dbReference type="NCBI Taxonomy" id="7200"/>
    <lineage>
        <taxon>Eukaryota</taxon>
        <taxon>Metazoa</taxon>
        <taxon>Ecdysozoa</taxon>
        <taxon>Arthropoda</taxon>
        <taxon>Hexapoda</taxon>
        <taxon>Insecta</taxon>
        <taxon>Pterygota</taxon>
        <taxon>Neoptera</taxon>
        <taxon>Endopterygota</taxon>
        <taxon>Diptera</taxon>
        <taxon>Nematocera</taxon>
        <taxon>Psychodoidea</taxon>
        <taxon>Psychodidae</taxon>
        <taxon>Lutzomyia</taxon>
        <taxon>Lutzomyia</taxon>
    </lineage>
</organism>
<comment type="subcellular location">
    <subcellularLocation>
        <location evidence="1">Membrane</location>
        <topology evidence="1">Multi-pass membrane protein</topology>
    </subcellularLocation>
</comment>
<reference evidence="10" key="1">
    <citation type="journal article" date="2020" name="BMC">
        <title>Leishmania infection induces a limited differential gene expression in the sand fly midgut.</title>
        <authorList>
            <person name="Coutinho-Abreu I.V."/>
            <person name="Serafim T.D."/>
            <person name="Meneses C."/>
            <person name="Kamhawi S."/>
            <person name="Oliveira F."/>
            <person name="Valenzuela J.G."/>
        </authorList>
    </citation>
    <scope>NUCLEOTIDE SEQUENCE</scope>
    <source>
        <strain evidence="10">Jacobina</strain>
        <tissue evidence="10">Midgut</tissue>
    </source>
</reference>
<feature type="transmembrane region" description="Helical" evidence="8">
    <location>
        <begin position="271"/>
        <end position="288"/>
    </location>
</feature>
<dbReference type="InterPro" id="IPR002524">
    <property type="entry name" value="Cation_efflux"/>
</dbReference>
<evidence type="ECO:0000259" key="9">
    <source>
        <dbReference type="Pfam" id="PF01545"/>
    </source>
</evidence>
<dbReference type="PANTHER" id="PTHR45820">
    <property type="entry name" value="FI23527P1"/>
    <property type="match status" value="1"/>
</dbReference>
<dbReference type="VEuPathDB" id="VectorBase:LLONM1_009507"/>
<protein>
    <submittedName>
        <fullName evidence="10">Putative zinc transporter 1 isoform x2</fullName>
    </submittedName>
</protein>
<keyword evidence="4" id="KW-0862">Zinc</keyword>
<feature type="domain" description="Cation efflux protein transmembrane" evidence="9">
    <location>
        <begin position="111"/>
        <end position="296"/>
    </location>
</feature>
<dbReference type="NCBIfam" id="TIGR01297">
    <property type="entry name" value="CDF"/>
    <property type="match status" value="1"/>
</dbReference>
<keyword evidence="3 8" id="KW-0812">Transmembrane</keyword>
<evidence type="ECO:0000256" key="6">
    <source>
        <dbReference type="ARBA" id="ARBA00023136"/>
    </source>
</evidence>
<dbReference type="Gene3D" id="1.20.1510.10">
    <property type="entry name" value="Cation efflux protein transmembrane domain"/>
    <property type="match status" value="1"/>
</dbReference>
<dbReference type="Pfam" id="PF01545">
    <property type="entry name" value="Cation_efflux"/>
    <property type="match status" value="1"/>
</dbReference>
<feature type="transmembrane region" description="Helical" evidence="8">
    <location>
        <begin position="119"/>
        <end position="139"/>
    </location>
</feature>
<evidence type="ECO:0000256" key="3">
    <source>
        <dbReference type="ARBA" id="ARBA00022692"/>
    </source>
</evidence>
<dbReference type="SUPFAM" id="SSF161111">
    <property type="entry name" value="Cation efflux protein transmembrane domain-like"/>
    <property type="match status" value="2"/>
</dbReference>
<evidence type="ECO:0000256" key="2">
    <source>
        <dbReference type="ARBA" id="ARBA00008873"/>
    </source>
</evidence>
<accession>A0A7G3B545</accession>